<proteinExistence type="predicted"/>
<accession>A0A931B9U7</accession>
<dbReference type="Proteomes" id="UP000657385">
    <property type="component" value="Unassembled WGS sequence"/>
</dbReference>
<organism evidence="1 2">
    <name type="scientific">Streptacidiphilus fuscans</name>
    <dbReference type="NCBI Taxonomy" id="2789292"/>
    <lineage>
        <taxon>Bacteria</taxon>
        <taxon>Bacillati</taxon>
        <taxon>Actinomycetota</taxon>
        <taxon>Actinomycetes</taxon>
        <taxon>Kitasatosporales</taxon>
        <taxon>Streptomycetaceae</taxon>
        <taxon>Streptacidiphilus</taxon>
    </lineage>
</organism>
<comment type="caution">
    <text evidence="1">The sequence shown here is derived from an EMBL/GenBank/DDBJ whole genome shotgun (WGS) entry which is preliminary data.</text>
</comment>
<dbReference type="AlphaFoldDB" id="A0A931B9U7"/>
<dbReference type="RefSeq" id="WP_196197882.1">
    <property type="nucleotide sequence ID" value="NZ_JADPRT010000018.1"/>
</dbReference>
<evidence type="ECO:0000313" key="2">
    <source>
        <dbReference type="Proteomes" id="UP000657385"/>
    </source>
</evidence>
<gene>
    <name evidence="1" type="ORF">I2501_32335</name>
</gene>
<name>A0A931B9U7_9ACTN</name>
<keyword evidence="2" id="KW-1185">Reference proteome</keyword>
<reference evidence="1" key="1">
    <citation type="submission" date="2020-11" db="EMBL/GenBank/DDBJ databases">
        <title>Isolation and identification of active actinomycetes.</title>
        <authorList>
            <person name="Yu B."/>
        </authorList>
    </citation>
    <scope>NUCLEOTIDE SEQUENCE</scope>
    <source>
        <strain evidence="1">NEAU-YB345</strain>
    </source>
</reference>
<sequence>MFDSYPPPPRSLHQDVPANWPVLLLRAEPPTGGDPCSTRRRDAVVAMRDGSWEEAVVWAWAWNESGRPVRWRCQVEVGGHVSWYRHDGRLIRPVD</sequence>
<protein>
    <submittedName>
        <fullName evidence="1">Uncharacterized protein</fullName>
    </submittedName>
</protein>
<evidence type="ECO:0000313" key="1">
    <source>
        <dbReference type="EMBL" id="MBF9072716.1"/>
    </source>
</evidence>
<dbReference type="EMBL" id="JADPRT010000018">
    <property type="protein sequence ID" value="MBF9072716.1"/>
    <property type="molecule type" value="Genomic_DNA"/>
</dbReference>